<dbReference type="Proteomes" id="UP001624684">
    <property type="component" value="Unassembled WGS sequence"/>
</dbReference>
<evidence type="ECO:0000256" key="9">
    <source>
        <dbReference type="ARBA" id="ARBA00023277"/>
    </source>
</evidence>
<gene>
    <name evidence="11" type="ORF">ACJHVH_03145</name>
</gene>
<dbReference type="NCBIfam" id="TIGR01509">
    <property type="entry name" value="HAD-SF-IA-v3"/>
    <property type="match status" value="1"/>
</dbReference>
<dbReference type="CDD" id="cd16417">
    <property type="entry name" value="HAD_PGPase"/>
    <property type="match status" value="1"/>
</dbReference>
<evidence type="ECO:0000256" key="6">
    <source>
        <dbReference type="ARBA" id="ARBA00022723"/>
    </source>
</evidence>
<organism evidence="11 12">
    <name type="scientific">Moraxella oculi</name>
    <dbReference type="NCBI Taxonomy" id="2940516"/>
    <lineage>
        <taxon>Bacteria</taxon>
        <taxon>Pseudomonadati</taxon>
        <taxon>Pseudomonadota</taxon>
        <taxon>Gammaproteobacteria</taxon>
        <taxon>Moraxellales</taxon>
        <taxon>Moraxellaceae</taxon>
        <taxon>Moraxella</taxon>
    </lineage>
</organism>
<name>A0ABW8U564_9GAMM</name>
<keyword evidence="6 10" id="KW-0479">Metal-binding</keyword>
<keyword evidence="8 10" id="KW-0460">Magnesium</keyword>
<dbReference type="SUPFAM" id="SSF56784">
    <property type="entry name" value="HAD-like"/>
    <property type="match status" value="1"/>
</dbReference>
<dbReference type="SFLD" id="SFLDS00003">
    <property type="entry name" value="Haloacid_Dehalogenase"/>
    <property type="match status" value="1"/>
</dbReference>
<evidence type="ECO:0000313" key="11">
    <source>
        <dbReference type="EMBL" id="MFL1731995.1"/>
    </source>
</evidence>
<dbReference type="NCBIfam" id="TIGR01549">
    <property type="entry name" value="HAD-SF-IA-v1"/>
    <property type="match status" value="1"/>
</dbReference>
<reference evidence="11 12" key="1">
    <citation type="submission" date="2024-11" db="EMBL/GenBank/DDBJ databases">
        <title>First Report of Moraxella oculi in Brazil in an Infectious Bovine Keratoconjunctivitis Outbreak.</title>
        <authorList>
            <person name="Carvalho C.V."/>
            <person name="Domingues R."/>
            <person name="Coutinho C."/>
            <person name="Honorio N.T.B.S."/>
            <person name="Faza D.R.L.R."/>
            <person name="Carvalho W.A."/>
            <person name="Machado A.B.F."/>
            <person name="Martins M.F."/>
            <person name="Gaspar E.B."/>
        </authorList>
    </citation>
    <scope>NUCLEOTIDE SEQUENCE [LARGE SCALE GENOMIC DNA]</scope>
    <source>
        <strain evidence="11 12">2117LE</strain>
    </source>
</reference>
<keyword evidence="12" id="KW-1185">Reference proteome</keyword>
<dbReference type="InterPro" id="IPR036412">
    <property type="entry name" value="HAD-like_sf"/>
</dbReference>
<evidence type="ECO:0000256" key="4">
    <source>
        <dbReference type="ARBA" id="ARBA00006171"/>
    </source>
</evidence>
<dbReference type="InterPro" id="IPR023198">
    <property type="entry name" value="PGP-like_dom2"/>
</dbReference>
<dbReference type="PANTHER" id="PTHR43434">
    <property type="entry name" value="PHOSPHOGLYCOLATE PHOSPHATASE"/>
    <property type="match status" value="1"/>
</dbReference>
<dbReference type="HAMAP" id="MF_00495">
    <property type="entry name" value="GPH_hydrolase_bact"/>
    <property type="match status" value="1"/>
</dbReference>
<dbReference type="InterPro" id="IPR050155">
    <property type="entry name" value="HAD-like_hydrolase_sf"/>
</dbReference>
<dbReference type="InterPro" id="IPR023214">
    <property type="entry name" value="HAD_sf"/>
</dbReference>
<comment type="function">
    <text evidence="10">Specifically catalyzes the dephosphorylation of 2-phosphoglycolate. Is involved in the dissimilation of the intracellular 2-phosphoglycolate formed during the DNA repair of 3'-phosphoglycolate ends, a major class of DNA lesions induced by oxidative stress.</text>
</comment>
<evidence type="ECO:0000256" key="10">
    <source>
        <dbReference type="HAMAP-Rule" id="MF_00495"/>
    </source>
</evidence>
<dbReference type="InterPro" id="IPR041492">
    <property type="entry name" value="HAD_2"/>
</dbReference>
<evidence type="ECO:0000256" key="3">
    <source>
        <dbReference type="ARBA" id="ARBA00004818"/>
    </source>
</evidence>
<dbReference type="NCBIfam" id="TIGR01449">
    <property type="entry name" value="PGP_bact"/>
    <property type="match status" value="1"/>
</dbReference>
<keyword evidence="9 10" id="KW-0119">Carbohydrate metabolism</keyword>
<evidence type="ECO:0000256" key="5">
    <source>
        <dbReference type="ARBA" id="ARBA00013078"/>
    </source>
</evidence>
<feature type="binding site" evidence="10">
    <location>
        <position position="13"/>
    </location>
    <ligand>
        <name>Mg(2+)</name>
        <dbReference type="ChEBI" id="CHEBI:18420"/>
    </ligand>
</feature>
<dbReference type="SFLD" id="SFLDG01135">
    <property type="entry name" value="C1.5.6:_HAD__Beta-PGM__Phospha"/>
    <property type="match status" value="1"/>
</dbReference>
<dbReference type="InterPro" id="IPR037512">
    <property type="entry name" value="PGPase_prok"/>
</dbReference>
<comment type="pathway">
    <text evidence="3 10">Organic acid metabolism; glycolate biosynthesis; glycolate from 2-phosphoglycolate: step 1/1.</text>
</comment>
<dbReference type="PANTHER" id="PTHR43434:SF1">
    <property type="entry name" value="PHOSPHOGLYCOLATE PHOSPHATASE"/>
    <property type="match status" value="1"/>
</dbReference>
<dbReference type="RefSeq" id="WP_249098780.1">
    <property type="nucleotide sequence ID" value="NZ_JAMBAQ010000004.1"/>
</dbReference>
<evidence type="ECO:0000256" key="8">
    <source>
        <dbReference type="ARBA" id="ARBA00022842"/>
    </source>
</evidence>
<accession>A0ABW8U564</accession>
<feature type="active site" description="Nucleophile" evidence="10">
    <location>
        <position position="13"/>
    </location>
</feature>
<comment type="similarity">
    <text evidence="4 10">Belongs to the HAD-like hydrolase superfamily. CbbY/CbbZ/Gph/YieH family.</text>
</comment>
<evidence type="ECO:0000313" key="12">
    <source>
        <dbReference type="Proteomes" id="UP001624684"/>
    </source>
</evidence>
<comment type="cofactor">
    <cofactor evidence="2 10">
        <name>Mg(2+)</name>
        <dbReference type="ChEBI" id="CHEBI:18420"/>
    </cofactor>
</comment>
<dbReference type="EMBL" id="JBJJXE010000003">
    <property type="protein sequence ID" value="MFL1731995.1"/>
    <property type="molecule type" value="Genomic_DNA"/>
</dbReference>
<dbReference type="NCBIfam" id="NF009695">
    <property type="entry name" value="PRK13222.1-2"/>
    <property type="match status" value="1"/>
</dbReference>
<dbReference type="Gene3D" id="1.10.150.240">
    <property type="entry name" value="Putative phosphatase, domain 2"/>
    <property type="match status" value="1"/>
</dbReference>
<feature type="binding site" evidence="10">
    <location>
        <position position="15"/>
    </location>
    <ligand>
        <name>Mg(2+)</name>
        <dbReference type="ChEBI" id="CHEBI:18420"/>
    </ligand>
</feature>
<dbReference type="Pfam" id="PF13419">
    <property type="entry name" value="HAD_2"/>
    <property type="match status" value="1"/>
</dbReference>
<dbReference type="GO" id="GO:0008967">
    <property type="term" value="F:phosphoglycolate phosphatase activity"/>
    <property type="evidence" value="ECO:0007669"/>
    <property type="project" value="UniProtKB-EC"/>
</dbReference>
<dbReference type="Gene3D" id="3.40.50.1000">
    <property type="entry name" value="HAD superfamily/HAD-like"/>
    <property type="match status" value="1"/>
</dbReference>
<evidence type="ECO:0000256" key="1">
    <source>
        <dbReference type="ARBA" id="ARBA00000830"/>
    </source>
</evidence>
<protein>
    <recommendedName>
        <fullName evidence="5 10">Phosphoglycolate phosphatase</fullName>
        <shortName evidence="10">PGP</shortName>
        <shortName evidence="10">PGPase</shortName>
        <ecNumber evidence="5 10">3.1.3.18</ecNumber>
    </recommendedName>
</protein>
<dbReference type="InterPro" id="IPR006439">
    <property type="entry name" value="HAD-SF_hydro_IA"/>
</dbReference>
<evidence type="ECO:0000256" key="2">
    <source>
        <dbReference type="ARBA" id="ARBA00001946"/>
    </source>
</evidence>
<sequence length="225" mass="24594">MTVLTKKSLIIFDLDGTLIDSLPDLATAVNATLTTLNAPNASTNDIRNWVGNGSQALIKRALAWANLSADMLDEAHAIFLNHYANTHDDTRQYPGVTAGLEQLLKQGFLLALCTNKPTQFLPDIIQRMGWEDKFACILGGDSLPVKKPSGMPLLHICQTLDMDVAHTVMVGDSQNDVMAGKNAGMTTLGLTYGYNYGKHISQSNPDAVFDDFESLVNHLTNQFRK</sequence>
<keyword evidence="7 10" id="KW-0378">Hydrolase</keyword>
<proteinExistence type="inferred from homology"/>
<evidence type="ECO:0000256" key="7">
    <source>
        <dbReference type="ARBA" id="ARBA00022801"/>
    </source>
</evidence>
<dbReference type="SFLD" id="SFLDG01129">
    <property type="entry name" value="C1.5:_HAD__Beta-PGM__Phosphata"/>
    <property type="match status" value="1"/>
</dbReference>
<comment type="catalytic activity">
    <reaction evidence="1 10">
        <text>2-phosphoglycolate + H2O = glycolate + phosphate</text>
        <dbReference type="Rhea" id="RHEA:14369"/>
        <dbReference type="ChEBI" id="CHEBI:15377"/>
        <dbReference type="ChEBI" id="CHEBI:29805"/>
        <dbReference type="ChEBI" id="CHEBI:43474"/>
        <dbReference type="ChEBI" id="CHEBI:58033"/>
        <dbReference type="EC" id="3.1.3.18"/>
    </reaction>
</comment>
<comment type="caution">
    <text evidence="11">The sequence shown here is derived from an EMBL/GenBank/DDBJ whole genome shotgun (WGS) entry which is preliminary data.</text>
</comment>
<dbReference type="EC" id="3.1.3.18" evidence="5 10"/>
<feature type="binding site" evidence="10">
    <location>
        <position position="172"/>
    </location>
    <ligand>
        <name>Mg(2+)</name>
        <dbReference type="ChEBI" id="CHEBI:18420"/>
    </ligand>
</feature>